<gene>
    <name evidence="10" type="ORF">FC83_GL000053</name>
</gene>
<dbReference type="PROSITE" id="PS50975">
    <property type="entry name" value="ATP_GRASP"/>
    <property type="match status" value="1"/>
</dbReference>
<evidence type="ECO:0000256" key="7">
    <source>
        <dbReference type="ARBA" id="ARBA00025704"/>
    </source>
</evidence>
<dbReference type="Pfam" id="PF22660">
    <property type="entry name" value="RS_preATP-grasp-like"/>
    <property type="match status" value="1"/>
</dbReference>
<dbReference type="Pfam" id="PF02222">
    <property type="entry name" value="ATP-grasp"/>
    <property type="match status" value="1"/>
</dbReference>
<reference evidence="10 11" key="1">
    <citation type="journal article" date="2015" name="Genome Announc.">
        <title>Expanding the biotechnology potential of lactobacilli through comparative genomics of 213 strains and associated genera.</title>
        <authorList>
            <person name="Sun Z."/>
            <person name="Harris H.M."/>
            <person name="McCann A."/>
            <person name="Guo C."/>
            <person name="Argimon S."/>
            <person name="Zhang W."/>
            <person name="Yang X."/>
            <person name="Jeffery I.B."/>
            <person name="Cooney J.C."/>
            <person name="Kagawa T.F."/>
            <person name="Liu W."/>
            <person name="Song Y."/>
            <person name="Salvetti E."/>
            <person name="Wrobel A."/>
            <person name="Rasinkangas P."/>
            <person name="Parkhill J."/>
            <person name="Rea M.C."/>
            <person name="O'Sullivan O."/>
            <person name="Ritari J."/>
            <person name="Douillard F.P."/>
            <person name="Paul Ross R."/>
            <person name="Yang R."/>
            <person name="Briner A.E."/>
            <person name="Felis G.E."/>
            <person name="de Vos W.M."/>
            <person name="Barrangou R."/>
            <person name="Klaenhammer T.R."/>
            <person name="Caufield P.W."/>
            <person name="Cui Y."/>
            <person name="Zhang H."/>
            <person name="O'Toole P.W."/>
        </authorList>
    </citation>
    <scope>NUCLEOTIDE SEQUENCE [LARGE SCALE GENOMIC DNA]</scope>
    <source>
        <strain evidence="10 11">DSM 18527</strain>
    </source>
</reference>
<dbReference type="Gene3D" id="3.30.470.20">
    <property type="entry name" value="ATP-grasp fold, B domain"/>
    <property type="match status" value="1"/>
</dbReference>
<dbReference type="InterPro" id="IPR016185">
    <property type="entry name" value="PreATP-grasp_dom_sf"/>
</dbReference>
<evidence type="ECO:0000256" key="4">
    <source>
        <dbReference type="ARBA" id="ARBA00022755"/>
    </source>
</evidence>
<dbReference type="PANTHER" id="PTHR11609">
    <property type="entry name" value="PURINE BIOSYNTHESIS PROTEIN 6/7, PUR6/7"/>
    <property type="match status" value="1"/>
</dbReference>
<comment type="cofactor">
    <cofactor evidence="2">
        <name>Mg(2+)</name>
        <dbReference type="ChEBI" id="CHEBI:18420"/>
    </cofactor>
</comment>
<dbReference type="Proteomes" id="UP000051236">
    <property type="component" value="Unassembled WGS sequence"/>
</dbReference>
<keyword evidence="6" id="KW-0464">Manganese</keyword>
<dbReference type="GO" id="GO:0046872">
    <property type="term" value="F:metal ion binding"/>
    <property type="evidence" value="ECO:0007669"/>
    <property type="project" value="InterPro"/>
</dbReference>
<proteinExistence type="predicted"/>
<keyword evidence="11" id="KW-1185">Reference proteome</keyword>
<dbReference type="InterPro" id="IPR054350">
    <property type="entry name" value="PurT/PurK_preATP-grasp"/>
</dbReference>
<accession>X0QRS0</accession>
<comment type="cofactor">
    <cofactor evidence="1">
        <name>Mn(2+)</name>
        <dbReference type="ChEBI" id="CHEBI:29035"/>
    </cofactor>
</comment>
<evidence type="ECO:0000256" key="2">
    <source>
        <dbReference type="ARBA" id="ARBA00001946"/>
    </source>
</evidence>
<evidence type="ECO:0000259" key="9">
    <source>
        <dbReference type="PROSITE" id="PS50975"/>
    </source>
</evidence>
<dbReference type="SUPFAM" id="SSF52440">
    <property type="entry name" value="PreATP-grasp domain"/>
    <property type="match status" value="1"/>
</dbReference>
<organism evidence="10 11">
    <name type="scientific">Agrilactobacillus composti DSM 18527 = JCM 14202</name>
    <dbReference type="NCBI Taxonomy" id="1423734"/>
    <lineage>
        <taxon>Bacteria</taxon>
        <taxon>Bacillati</taxon>
        <taxon>Bacillota</taxon>
        <taxon>Bacilli</taxon>
        <taxon>Lactobacillales</taxon>
        <taxon>Lactobacillaceae</taxon>
        <taxon>Agrilactobacillus</taxon>
    </lineage>
</organism>
<evidence type="ECO:0000313" key="10">
    <source>
        <dbReference type="EMBL" id="KRM36154.1"/>
    </source>
</evidence>
<dbReference type="eggNOG" id="COG0026">
    <property type="taxonomic scope" value="Bacteria"/>
</dbReference>
<evidence type="ECO:0000256" key="6">
    <source>
        <dbReference type="ARBA" id="ARBA00023211"/>
    </source>
</evidence>
<sequence length="374" mass="41624">MQMAFIYPMQTIGIIGGGMQSYHLALAAKTMGFNVALLAGQQEPVLNIVDFPAVGNLDDPKEILDFTAGLSALIYQDEHINTDILEALSEQTYLPQGTDILAITQDRYLEKTFLDDLNVNIAPYMTVVNQADVLDGLESIGYPAVIKPIQKGLAHNRQQVLYWRRDADYSAQFLNAGSAILESWIPADQEFLLMAVKDQDKNVQLLPLIEIYYDSHQLIAALVTPQISADAAAEMQRITKKIAENIDYCGVFGVSFLMTASGNLYTQRIFPGLHVAADIYQQVTGISQYELQLRALLGWPMPTVQAKTNGAMLMILKQIADESYTQIKIKPQWQFNYYPVAANSDATPIGQIFVTDDSKTSLLNHINATELWHL</sequence>
<comment type="pathway">
    <text evidence="7">Purine metabolism.</text>
</comment>
<keyword evidence="3 8" id="KW-0547">Nucleotide-binding</keyword>
<keyword evidence="4" id="KW-0658">Purine biosynthesis</keyword>
<dbReference type="Gene3D" id="3.40.50.20">
    <property type="match status" value="1"/>
</dbReference>
<dbReference type="AlphaFoldDB" id="X0QRS0"/>
<protein>
    <submittedName>
        <fullName evidence="10">Phosphoribosylaminoimidazole carboxylase NCAIR mutase subunit</fullName>
    </submittedName>
</protein>
<dbReference type="Gene3D" id="3.30.1490.20">
    <property type="entry name" value="ATP-grasp fold, A domain"/>
    <property type="match status" value="1"/>
</dbReference>
<dbReference type="GO" id="GO:0005524">
    <property type="term" value="F:ATP binding"/>
    <property type="evidence" value="ECO:0007669"/>
    <property type="project" value="UniProtKB-UniRule"/>
</dbReference>
<dbReference type="GO" id="GO:0005829">
    <property type="term" value="C:cytosol"/>
    <property type="evidence" value="ECO:0007669"/>
    <property type="project" value="TreeGrafter"/>
</dbReference>
<dbReference type="GO" id="GO:0006164">
    <property type="term" value="P:purine nucleotide biosynthetic process"/>
    <property type="evidence" value="ECO:0007669"/>
    <property type="project" value="UniProtKB-KW"/>
</dbReference>
<feature type="domain" description="ATP-grasp" evidence="9">
    <location>
        <begin position="111"/>
        <end position="297"/>
    </location>
</feature>
<evidence type="ECO:0000256" key="8">
    <source>
        <dbReference type="PROSITE-ProRule" id="PRU00409"/>
    </source>
</evidence>
<dbReference type="STRING" id="1423734.FC83_GL000053"/>
<dbReference type="InterPro" id="IPR003135">
    <property type="entry name" value="ATP-grasp_carboxylate-amine"/>
</dbReference>
<evidence type="ECO:0000313" key="11">
    <source>
        <dbReference type="Proteomes" id="UP000051236"/>
    </source>
</evidence>
<evidence type="ECO:0000256" key="1">
    <source>
        <dbReference type="ARBA" id="ARBA00001936"/>
    </source>
</evidence>
<dbReference type="EMBL" id="AZGA01000006">
    <property type="protein sequence ID" value="KRM36154.1"/>
    <property type="molecule type" value="Genomic_DNA"/>
</dbReference>
<keyword evidence="5 8" id="KW-0067">ATP-binding</keyword>
<evidence type="ECO:0000256" key="5">
    <source>
        <dbReference type="ARBA" id="ARBA00022840"/>
    </source>
</evidence>
<dbReference type="InterPro" id="IPR013815">
    <property type="entry name" value="ATP_grasp_subdomain_1"/>
</dbReference>
<dbReference type="InterPro" id="IPR011761">
    <property type="entry name" value="ATP-grasp"/>
</dbReference>
<dbReference type="PANTHER" id="PTHR11609:SF5">
    <property type="entry name" value="PHOSPHORIBOSYLAMINOIMIDAZOLE CARBOXYLASE"/>
    <property type="match status" value="1"/>
</dbReference>
<dbReference type="SUPFAM" id="SSF56059">
    <property type="entry name" value="Glutathione synthetase ATP-binding domain-like"/>
    <property type="match status" value="1"/>
</dbReference>
<name>X0QRS0_9LACO</name>
<comment type="caution">
    <text evidence="10">The sequence shown here is derived from an EMBL/GenBank/DDBJ whole genome shotgun (WGS) entry which is preliminary data.</text>
</comment>
<dbReference type="PATRIC" id="fig|1423734.3.peg.53"/>
<evidence type="ECO:0000256" key="3">
    <source>
        <dbReference type="ARBA" id="ARBA00022741"/>
    </source>
</evidence>